<dbReference type="AlphaFoldDB" id="A0A8H5N3P2"/>
<keyword evidence="3" id="KW-1185">Reference proteome</keyword>
<evidence type="ECO:0000259" key="1">
    <source>
        <dbReference type="PROSITE" id="PS50181"/>
    </source>
</evidence>
<dbReference type="SMART" id="SM00256">
    <property type="entry name" value="FBOX"/>
    <property type="match status" value="1"/>
</dbReference>
<evidence type="ECO:0000313" key="2">
    <source>
        <dbReference type="EMBL" id="KAF5550688.1"/>
    </source>
</evidence>
<dbReference type="PROSITE" id="PS50181">
    <property type="entry name" value="FBOX"/>
    <property type="match status" value="1"/>
</dbReference>
<evidence type="ECO:0000313" key="3">
    <source>
        <dbReference type="Proteomes" id="UP000522262"/>
    </source>
</evidence>
<feature type="domain" description="F-box" evidence="1">
    <location>
        <begin position="23"/>
        <end position="68"/>
    </location>
</feature>
<dbReference type="SUPFAM" id="SSF81383">
    <property type="entry name" value="F-box domain"/>
    <property type="match status" value="1"/>
</dbReference>
<dbReference type="Pfam" id="PF00646">
    <property type="entry name" value="F-box"/>
    <property type="match status" value="1"/>
</dbReference>
<proteinExistence type="predicted"/>
<accession>A0A8H5N3P2</accession>
<sequence length="222" mass="24965">MGSEQRDEGVTVTMDDPITKSSLNNLEEMPVEILLMIVSHLNCNDFRVTTFVSWRLRSTLAPSLFKKIIFSGPLQKIAHDMRYLLSGEYLYLMELILSSTRLVTIRLEARQCAKGFNEANVLKGIMETISKFISKLSSIHMIAFDFGVDGQTATHHPGHDHLQAALDLLSNTPKWNGPKTVDFPSPTNILAYGTIMRQFSRCSVKAVRLPPASFARPRDVLR</sequence>
<gene>
    <name evidence="2" type="ORF">FMEXI_3647</name>
</gene>
<dbReference type="EMBL" id="JAAOAM010000076">
    <property type="protein sequence ID" value="KAF5550688.1"/>
    <property type="molecule type" value="Genomic_DNA"/>
</dbReference>
<dbReference type="InterPro" id="IPR001810">
    <property type="entry name" value="F-box_dom"/>
</dbReference>
<dbReference type="Proteomes" id="UP000522262">
    <property type="component" value="Unassembled WGS sequence"/>
</dbReference>
<dbReference type="InterPro" id="IPR036047">
    <property type="entry name" value="F-box-like_dom_sf"/>
</dbReference>
<comment type="caution">
    <text evidence="2">The sequence shown here is derived from an EMBL/GenBank/DDBJ whole genome shotgun (WGS) entry which is preliminary data.</text>
</comment>
<name>A0A8H5N3P2_9HYPO</name>
<protein>
    <recommendedName>
        <fullName evidence="1">F-box domain-containing protein</fullName>
    </recommendedName>
</protein>
<organism evidence="2 3">
    <name type="scientific">Fusarium mexicanum</name>
    <dbReference type="NCBI Taxonomy" id="751941"/>
    <lineage>
        <taxon>Eukaryota</taxon>
        <taxon>Fungi</taxon>
        <taxon>Dikarya</taxon>
        <taxon>Ascomycota</taxon>
        <taxon>Pezizomycotina</taxon>
        <taxon>Sordariomycetes</taxon>
        <taxon>Hypocreomycetidae</taxon>
        <taxon>Hypocreales</taxon>
        <taxon>Nectriaceae</taxon>
        <taxon>Fusarium</taxon>
        <taxon>Fusarium fujikuroi species complex</taxon>
    </lineage>
</organism>
<reference evidence="2 3" key="1">
    <citation type="submission" date="2020-05" db="EMBL/GenBank/DDBJ databases">
        <title>Identification and distribution of gene clusters putatively required for synthesis of sphingolipid metabolism inhibitors in phylogenetically diverse species of the filamentous fungus Fusarium.</title>
        <authorList>
            <person name="Kim H.-S."/>
            <person name="Busman M."/>
            <person name="Brown D.W."/>
            <person name="Divon H."/>
            <person name="Uhlig S."/>
            <person name="Proctor R.H."/>
        </authorList>
    </citation>
    <scope>NUCLEOTIDE SEQUENCE [LARGE SCALE GENOMIC DNA]</scope>
    <source>
        <strain evidence="2 3">NRRL 53147</strain>
    </source>
</reference>